<dbReference type="SUPFAM" id="SSF88946">
    <property type="entry name" value="Sigma2 domain of RNA polymerase sigma factors"/>
    <property type="match status" value="1"/>
</dbReference>
<keyword evidence="8" id="KW-1185">Reference proteome</keyword>
<evidence type="ECO:0000313" key="8">
    <source>
        <dbReference type="Proteomes" id="UP000320811"/>
    </source>
</evidence>
<dbReference type="InterPro" id="IPR039425">
    <property type="entry name" value="RNA_pol_sigma-70-like"/>
</dbReference>
<feature type="domain" description="RNA polymerase sigma factor 70 region 4 type 2" evidence="6">
    <location>
        <begin position="121"/>
        <end position="173"/>
    </location>
</feature>
<gene>
    <name evidence="7" type="ORF">FHW36_103105</name>
</gene>
<dbReference type="GO" id="GO:0003677">
    <property type="term" value="F:DNA binding"/>
    <property type="evidence" value="ECO:0007669"/>
    <property type="project" value="InterPro"/>
</dbReference>
<dbReference type="Pfam" id="PF08281">
    <property type="entry name" value="Sigma70_r4_2"/>
    <property type="match status" value="1"/>
</dbReference>
<dbReference type="NCBIfam" id="TIGR02937">
    <property type="entry name" value="sigma70-ECF"/>
    <property type="match status" value="1"/>
</dbReference>
<dbReference type="Proteomes" id="UP000320811">
    <property type="component" value="Unassembled WGS sequence"/>
</dbReference>
<dbReference type="Gene3D" id="1.10.10.10">
    <property type="entry name" value="Winged helix-like DNA-binding domain superfamily/Winged helix DNA-binding domain"/>
    <property type="match status" value="1"/>
</dbReference>
<dbReference type="InterPro" id="IPR007627">
    <property type="entry name" value="RNA_pol_sigma70_r2"/>
</dbReference>
<evidence type="ECO:0000256" key="4">
    <source>
        <dbReference type="ARBA" id="ARBA00023163"/>
    </source>
</evidence>
<dbReference type="InterPro" id="IPR014284">
    <property type="entry name" value="RNA_pol_sigma-70_dom"/>
</dbReference>
<dbReference type="PANTHER" id="PTHR43133:SF46">
    <property type="entry name" value="RNA POLYMERASE SIGMA-70 FACTOR ECF SUBFAMILY"/>
    <property type="match status" value="1"/>
</dbReference>
<sequence length="176" mass="20923">MTTRLTDIALFHLIKEDSMEAFTALYMRYWEELYGYAWKILEDKAPVEDILQELFLHIWDRRKRLSIDHHVKAYLYKSLKNRIYNFLKANAVKNAHYEALFNSMSQLAEEDATIDRKDYIQRLLSHLETLPGKMRAIARLYLLEGHNIKEISDQLSLSEHTVRNQLANVKRRLLGK</sequence>
<dbReference type="EMBL" id="VIWO01000003">
    <property type="protein sequence ID" value="TWF41301.1"/>
    <property type="molecule type" value="Genomic_DNA"/>
</dbReference>
<dbReference type="PANTHER" id="PTHR43133">
    <property type="entry name" value="RNA POLYMERASE ECF-TYPE SIGMA FACTO"/>
    <property type="match status" value="1"/>
</dbReference>
<evidence type="ECO:0000259" key="5">
    <source>
        <dbReference type="Pfam" id="PF04542"/>
    </source>
</evidence>
<evidence type="ECO:0000256" key="3">
    <source>
        <dbReference type="ARBA" id="ARBA00023082"/>
    </source>
</evidence>
<evidence type="ECO:0000313" key="7">
    <source>
        <dbReference type="EMBL" id="TWF41301.1"/>
    </source>
</evidence>
<evidence type="ECO:0000256" key="2">
    <source>
        <dbReference type="ARBA" id="ARBA00023015"/>
    </source>
</evidence>
<dbReference type="RefSeq" id="WP_145668310.1">
    <property type="nucleotide sequence ID" value="NZ_VIWO01000003.1"/>
</dbReference>
<dbReference type="GO" id="GO:0006352">
    <property type="term" value="P:DNA-templated transcription initiation"/>
    <property type="evidence" value="ECO:0007669"/>
    <property type="project" value="InterPro"/>
</dbReference>
<evidence type="ECO:0000259" key="6">
    <source>
        <dbReference type="Pfam" id="PF08281"/>
    </source>
</evidence>
<dbReference type="InterPro" id="IPR036388">
    <property type="entry name" value="WH-like_DNA-bd_sf"/>
</dbReference>
<protein>
    <submittedName>
        <fullName evidence="7">RNA polymerase sigma-70 factor (ECF subfamily)</fullName>
    </submittedName>
</protein>
<reference evidence="7 8" key="1">
    <citation type="submission" date="2019-06" db="EMBL/GenBank/DDBJ databases">
        <title>Sorghum-associated microbial communities from plants grown in Nebraska, USA.</title>
        <authorList>
            <person name="Schachtman D."/>
        </authorList>
    </citation>
    <scope>NUCLEOTIDE SEQUENCE [LARGE SCALE GENOMIC DNA]</scope>
    <source>
        <strain evidence="7 8">1209</strain>
    </source>
</reference>
<dbReference type="Pfam" id="PF04542">
    <property type="entry name" value="Sigma70_r2"/>
    <property type="match status" value="1"/>
</dbReference>
<comment type="caution">
    <text evidence="7">The sequence shown here is derived from an EMBL/GenBank/DDBJ whole genome shotgun (WGS) entry which is preliminary data.</text>
</comment>
<dbReference type="Gene3D" id="1.10.1740.10">
    <property type="match status" value="1"/>
</dbReference>
<dbReference type="InterPro" id="IPR013325">
    <property type="entry name" value="RNA_pol_sigma_r2"/>
</dbReference>
<keyword evidence="3" id="KW-0731">Sigma factor</keyword>
<dbReference type="GO" id="GO:0016987">
    <property type="term" value="F:sigma factor activity"/>
    <property type="evidence" value="ECO:0007669"/>
    <property type="project" value="UniProtKB-KW"/>
</dbReference>
<organism evidence="7 8">
    <name type="scientific">Chitinophaga polysaccharea</name>
    <dbReference type="NCBI Taxonomy" id="1293035"/>
    <lineage>
        <taxon>Bacteria</taxon>
        <taxon>Pseudomonadati</taxon>
        <taxon>Bacteroidota</taxon>
        <taxon>Chitinophagia</taxon>
        <taxon>Chitinophagales</taxon>
        <taxon>Chitinophagaceae</taxon>
        <taxon>Chitinophaga</taxon>
    </lineage>
</organism>
<feature type="domain" description="RNA polymerase sigma-70 region 2" evidence="5">
    <location>
        <begin position="25"/>
        <end position="90"/>
    </location>
</feature>
<dbReference type="OrthoDB" id="764811at2"/>
<evidence type="ECO:0000256" key="1">
    <source>
        <dbReference type="ARBA" id="ARBA00010641"/>
    </source>
</evidence>
<accession>A0A561PT60</accession>
<dbReference type="SUPFAM" id="SSF88659">
    <property type="entry name" value="Sigma3 and sigma4 domains of RNA polymerase sigma factors"/>
    <property type="match status" value="1"/>
</dbReference>
<proteinExistence type="inferred from homology"/>
<dbReference type="InterPro" id="IPR013249">
    <property type="entry name" value="RNA_pol_sigma70_r4_t2"/>
</dbReference>
<dbReference type="AlphaFoldDB" id="A0A561PT60"/>
<comment type="similarity">
    <text evidence="1">Belongs to the sigma-70 factor family. ECF subfamily.</text>
</comment>
<keyword evidence="4" id="KW-0804">Transcription</keyword>
<name>A0A561PT60_9BACT</name>
<dbReference type="InterPro" id="IPR013324">
    <property type="entry name" value="RNA_pol_sigma_r3/r4-like"/>
</dbReference>
<keyword evidence="2" id="KW-0805">Transcription regulation</keyword>